<name>A0A0R3WRW9_HYDTA</name>
<proteinExistence type="predicted"/>
<evidence type="ECO:0000313" key="3">
    <source>
        <dbReference type="WBParaSite" id="TTAC_0000350901-mRNA-1"/>
    </source>
</evidence>
<dbReference type="Proteomes" id="UP000274429">
    <property type="component" value="Unassembled WGS sequence"/>
</dbReference>
<organism evidence="3">
    <name type="scientific">Hydatigena taeniaeformis</name>
    <name type="common">Feline tapeworm</name>
    <name type="synonym">Taenia taeniaeformis</name>
    <dbReference type="NCBI Taxonomy" id="6205"/>
    <lineage>
        <taxon>Eukaryota</taxon>
        <taxon>Metazoa</taxon>
        <taxon>Spiralia</taxon>
        <taxon>Lophotrochozoa</taxon>
        <taxon>Platyhelminthes</taxon>
        <taxon>Cestoda</taxon>
        <taxon>Eucestoda</taxon>
        <taxon>Cyclophyllidea</taxon>
        <taxon>Taeniidae</taxon>
        <taxon>Hydatigera</taxon>
    </lineage>
</organism>
<dbReference type="EMBL" id="UYWX01002527">
    <property type="protein sequence ID" value="VDM22745.1"/>
    <property type="molecule type" value="Genomic_DNA"/>
</dbReference>
<reference evidence="3" key="1">
    <citation type="submission" date="2017-02" db="UniProtKB">
        <authorList>
            <consortium name="WormBaseParasite"/>
        </authorList>
    </citation>
    <scope>IDENTIFICATION</scope>
</reference>
<protein>
    <submittedName>
        <fullName evidence="3">Transcriptional regulator</fullName>
    </submittedName>
</protein>
<keyword evidence="2" id="KW-1185">Reference proteome</keyword>
<gene>
    <name evidence="1" type="ORF">TTAC_LOCUS3494</name>
</gene>
<dbReference type="AlphaFoldDB" id="A0A0R3WRW9"/>
<evidence type="ECO:0000313" key="2">
    <source>
        <dbReference type="Proteomes" id="UP000274429"/>
    </source>
</evidence>
<accession>A0A0R3WRW9</accession>
<dbReference type="WBParaSite" id="TTAC_0000350901-mRNA-1">
    <property type="protein sequence ID" value="TTAC_0000350901-mRNA-1"/>
    <property type="gene ID" value="TTAC_0000350901"/>
</dbReference>
<reference evidence="1 2" key="2">
    <citation type="submission" date="2018-11" db="EMBL/GenBank/DDBJ databases">
        <authorList>
            <consortium name="Pathogen Informatics"/>
        </authorList>
    </citation>
    <scope>NUCLEOTIDE SEQUENCE [LARGE SCALE GENOMIC DNA]</scope>
</reference>
<evidence type="ECO:0000313" key="1">
    <source>
        <dbReference type="EMBL" id="VDM22745.1"/>
    </source>
</evidence>
<sequence length="49" mass="5565">MYVCSATLILHASQQRGNENVRLRFGILKTEKRELHFTSLLFDGDAVSV</sequence>